<reference evidence="2" key="1">
    <citation type="submission" date="2015-01" db="EMBL/GenBank/DDBJ databases">
        <title>Transcriptome Assembly of Fopius arisanus.</title>
        <authorList>
            <person name="Geib S."/>
        </authorList>
    </citation>
    <scope>NUCLEOTIDE SEQUENCE</scope>
</reference>
<keyword evidence="1" id="KW-0732">Signal</keyword>
<protein>
    <submittedName>
        <fullName evidence="2">Wisp2 protein</fullName>
    </submittedName>
</protein>
<accession>A0A0C9QL74</accession>
<dbReference type="AlphaFoldDB" id="A0A0C9QL74"/>
<feature type="signal peptide" evidence="1">
    <location>
        <begin position="1"/>
        <end position="18"/>
    </location>
</feature>
<name>A0A0C9QL74_9HYME</name>
<sequence>MRGDTIFLLTVWIACVFARSPPQLGCEDRICPGPLKLYKELGCTPIKQNPDDCCAIKYDCDHLQSRPNEKCHAFGQEYNPGETLARESTSCYPRCTCIGINEKTAAWACATIHPVFYIAAGCYLPRNATMCFPGSEICPPNPDDRPKCEVDGKTYYDGEYFEPQGKPKKACWCGPGYKGENVMPFCREMQKEKCGYELSGKLKLEERCAPVWRVEQDHEVECSTMWRCEEPGDKIIPREQTLGYSADDTPDPRGMSCQIGNLRMRLGDELDKMSEKSNCIKCICDIPPVATCVEVPKRICLMTPAERNESHEKSD</sequence>
<feature type="chain" id="PRO_5002211244" evidence="1">
    <location>
        <begin position="19"/>
        <end position="315"/>
    </location>
</feature>
<organism evidence="2">
    <name type="scientific">Fopius arisanus</name>
    <dbReference type="NCBI Taxonomy" id="64838"/>
    <lineage>
        <taxon>Eukaryota</taxon>
        <taxon>Metazoa</taxon>
        <taxon>Ecdysozoa</taxon>
        <taxon>Arthropoda</taxon>
        <taxon>Hexapoda</taxon>
        <taxon>Insecta</taxon>
        <taxon>Pterygota</taxon>
        <taxon>Neoptera</taxon>
        <taxon>Endopterygota</taxon>
        <taxon>Hymenoptera</taxon>
        <taxon>Apocrita</taxon>
        <taxon>Ichneumonoidea</taxon>
        <taxon>Braconidae</taxon>
        <taxon>Opiinae</taxon>
        <taxon>Fopius</taxon>
    </lineage>
</organism>
<evidence type="ECO:0000256" key="1">
    <source>
        <dbReference type="SAM" id="SignalP"/>
    </source>
</evidence>
<proteinExistence type="predicted"/>
<evidence type="ECO:0000313" key="2">
    <source>
        <dbReference type="EMBL" id="JAG74041.1"/>
    </source>
</evidence>
<dbReference type="PROSITE" id="PS51257">
    <property type="entry name" value="PROKAR_LIPOPROTEIN"/>
    <property type="match status" value="1"/>
</dbReference>
<dbReference type="EMBL" id="GBYB01004274">
    <property type="protein sequence ID" value="JAG74041.1"/>
    <property type="molecule type" value="Transcribed_RNA"/>
</dbReference>
<gene>
    <name evidence="2" type="primary">Wisp2</name>
    <name evidence="2" type="ORF">g.16850</name>
</gene>